<dbReference type="EMBL" id="UINC01208960">
    <property type="protein sequence ID" value="SVE31759.1"/>
    <property type="molecule type" value="Genomic_DNA"/>
</dbReference>
<evidence type="ECO:0000256" key="1">
    <source>
        <dbReference type="SAM" id="MobiDB-lite"/>
    </source>
</evidence>
<reference evidence="2" key="1">
    <citation type="submission" date="2018-05" db="EMBL/GenBank/DDBJ databases">
        <authorList>
            <person name="Lanie J.A."/>
            <person name="Ng W.-L."/>
            <person name="Kazmierczak K.M."/>
            <person name="Andrzejewski T.M."/>
            <person name="Davidsen T.M."/>
            <person name="Wayne K.J."/>
            <person name="Tettelin H."/>
            <person name="Glass J.I."/>
            <person name="Rusch D."/>
            <person name="Podicherti R."/>
            <person name="Tsui H.-C.T."/>
            <person name="Winkler M.E."/>
        </authorList>
    </citation>
    <scope>NUCLEOTIDE SEQUENCE</scope>
</reference>
<gene>
    <name evidence="2" type="ORF">METZ01_LOCUS484613</name>
</gene>
<dbReference type="AlphaFoldDB" id="A0A383CI61"/>
<feature type="compositionally biased region" description="Acidic residues" evidence="1">
    <location>
        <begin position="87"/>
        <end position="100"/>
    </location>
</feature>
<evidence type="ECO:0000313" key="2">
    <source>
        <dbReference type="EMBL" id="SVE31759.1"/>
    </source>
</evidence>
<feature type="region of interest" description="Disordered" evidence="1">
    <location>
        <begin position="87"/>
        <end position="146"/>
    </location>
</feature>
<organism evidence="2">
    <name type="scientific">marine metagenome</name>
    <dbReference type="NCBI Taxonomy" id="408172"/>
    <lineage>
        <taxon>unclassified sequences</taxon>
        <taxon>metagenomes</taxon>
        <taxon>ecological metagenomes</taxon>
    </lineage>
</organism>
<sequence>MSGAQRTSIMQVKPTSVSARLPNGEVKLYEGNTVIMADFGMWIKGDDSLELFPWERVLHVFFDNIEEQTKVWEEVVLTVFDDIFEDYDDEEDEEVVDESTTDSNQVTPDTTEVLGVTPDTTENPTDVIETPTPNPSGDNPDVNPYE</sequence>
<proteinExistence type="predicted"/>
<name>A0A383CI61_9ZZZZ</name>
<protein>
    <submittedName>
        <fullName evidence="2">Uncharacterized protein</fullName>
    </submittedName>
</protein>
<accession>A0A383CI61</accession>
<feature type="compositionally biased region" description="Polar residues" evidence="1">
    <location>
        <begin position="101"/>
        <end position="110"/>
    </location>
</feature>